<organism evidence="2">
    <name type="scientific">Zea mays</name>
    <name type="common">Maize</name>
    <dbReference type="NCBI Taxonomy" id="4577"/>
    <lineage>
        <taxon>Eukaryota</taxon>
        <taxon>Viridiplantae</taxon>
        <taxon>Streptophyta</taxon>
        <taxon>Embryophyta</taxon>
        <taxon>Tracheophyta</taxon>
        <taxon>Spermatophyta</taxon>
        <taxon>Magnoliopsida</taxon>
        <taxon>Liliopsida</taxon>
        <taxon>Poales</taxon>
        <taxon>Poaceae</taxon>
        <taxon>PACMAD clade</taxon>
        <taxon>Panicoideae</taxon>
        <taxon>Andropogonodae</taxon>
        <taxon>Andropogoneae</taxon>
        <taxon>Tripsacinae</taxon>
        <taxon>Zea</taxon>
    </lineage>
</organism>
<protein>
    <submittedName>
        <fullName evidence="2">Uncharacterized protein</fullName>
    </submittedName>
</protein>
<feature type="compositionally biased region" description="Low complexity" evidence="1">
    <location>
        <begin position="137"/>
        <end position="155"/>
    </location>
</feature>
<evidence type="ECO:0000256" key="1">
    <source>
        <dbReference type="SAM" id="MobiDB-lite"/>
    </source>
</evidence>
<dbReference type="EMBL" id="BT065354">
    <property type="protein sequence ID" value="ACN31230.1"/>
    <property type="molecule type" value="mRNA"/>
</dbReference>
<dbReference type="AlphaFoldDB" id="C0PAN5"/>
<proteinExistence type="evidence at transcript level"/>
<reference evidence="2" key="2">
    <citation type="submission" date="2012-06" db="EMBL/GenBank/DDBJ databases">
        <authorList>
            <person name="Yu Y."/>
            <person name="Currie J."/>
            <person name="Lomeli R."/>
            <person name="Angelova A."/>
            <person name="Collura K."/>
            <person name="Wissotski M."/>
            <person name="Campos D."/>
            <person name="Kudrna D."/>
            <person name="Golser W."/>
            <person name="Ashely E."/>
            <person name="Descour A."/>
            <person name="Fernandes J."/>
            <person name="Soderlund C."/>
            <person name="Walbot V."/>
        </authorList>
    </citation>
    <scope>NUCLEOTIDE SEQUENCE</scope>
    <source>
        <strain evidence="2">B73</strain>
    </source>
</reference>
<sequence length="196" mass="20360">MEETCRWCGVRVQGGGGAGLGHAGAAQLRAADQSRVLGVEVDDLLEVEVQDLGDGAGVAGEPEDVLEEDGVDVHEDGAGAAPGPALLPARRRLQEQPERVGVEHEAIQVWWPAKSAWPGRPEPLRKDCVMETRKNHSVSVTSSSTASSGAGAGAAEAPPEMRELSSRSTRLRCSCSACAAGVSGGRCLRLSSSQPL</sequence>
<feature type="region of interest" description="Disordered" evidence="1">
    <location>
        <begin position="135"/>
        <end position="168"/>
    </location>
</feature>
<name>C0PAN5_MAIZE</name>
<reference evidence="2" key="1">
    <citation type="journal article" date="2009" name="PLoS Genet.">
        <title>Sequencing, mapping, and analysis of 27,455 maize full-length cDNAs.</title>
        <authorList>
            <person name="Soderlund C."/>
            <person name="Descour A."/>
            <person name="Kudrna D."/>
            <person name="Bomhoff M."/>
            <person name="Boyd L."/>
            <person name="Currie J."/>
            <person name="Angelova A."/>
            <person name="Collura K."/>
            <person name="Wissotski M."/>
            <person name="Ashley E."/>
            <person name="Morrow D."/>
            <person name="Fernandes J."/>
            <person name="Walbot V."/>
            <person name="Yu Y."/>
        </authorList>
    </citation>
    <scope>NUCLEOTIDE SEQUENCE</scope>
    <source>
        <strain evidence="2">B73</strain>
    </source>
</reference>
<evidence type="ECO:0000313" key="2">
    <source>
        <dbReference type="EMBL" id="ACN31230.1"/>
    </source>
</evidence>
<accession>C0PAN5</accession>